<dbReference type="NCBIfam" id="NF000582">
    <property type="entry name" value="PRK00006.1"/>
    <property type="match status" value="1"/>
</dbReference>
<proteinExistence type="inferred from homology"/>
<evidence type="ECO:0000256" key="9">
    <source>
        <dbReference type="ARBA" id="ARBA00022801"/>
    </source>
</evidence>
<reference evidence="17 18" key="1">
    <citation type="submission" date="2017-07" db="EMBL/GenBank/DDBJ databases">
        <title>Recovery of genomes from metagenomes via a dereplication, aggregation, and scoring strategy.</title>
        <authorList>
            <person name="Sieber C.M."/>
            <person name="Probst A.J."/>
            <person name="Sharrar A."/>
            <person name="Thomas B.C."/>
            <person name="Hess M."/>
            <person name="Tringe S.G."/>
            <person name="Banfield J.F."/>
        </authorList>
    </citation>
    <scope>NUCLEOTIDE SEQUENCE [LARGE SCALE GENOMIC DNA]</scope>
    <source>
        <strain evidence="17">JGI_Cruoil_03_44_89</strain>
    </source>
</reference>
<dbReference type="EC" id="4.2.1.59" evidence="16"/>
<keyword evidence="8 15" id="KW-0479">Metal-binding</keyword>
<keyword evidence="12 16" id="KW-0456">Lyase</keyword>
<comment type="cofactor">
    <cofactor evidence="1 15">
        <name>Zn(2+)</name>
        <dbReference type="ChEBI" id="CHEBI:29105"/>
    </cofactor>
</comment>
<keyword evidence="7 15" id="KW-0441">Lipid A biosynthesis</keyword>
<feature type="binding site" evidence="15">
    <location>
        <position position="230"/>
    </location>
    <ligand>
        <name>Zn(2+)</name>
        <dbReference type="ChEBI" id="CHEBI:29105"/>
    </ligand>
</feature>
<dbReference type="SUPFAM" id="SSF54637">
    <property type="entry name" value="Thioesterase/thiol ester dehydrase-isomerase"/>
    <property type="match status" value="1"/>
</dbReference>
<evidence type="ECO:0000256" key="12">
    <source>
        <dbReference type="ARBA" id="ARBA00023239"/>
    </source>
</evidence>
<dbReference type="CDD" id="cd01288">
    <property type="entry name" value="FabZ"/>
    <property type="match status" value="1"/>
</dbReference>
<evidence type="ECO:0000256" key="15">
    <source>
        <dbReference type="HAMAP-Rule" id="MF_00388"/>
    </source>
</evidence>
<evidence type="ECO:0000256" key="10">
    <source>
        <dbReference type="ARBA" id="ARBA00022833"/>
    </source>
</evidence>
<dbReference type="NCBIfam" id="TIGR00325">
    <property type="entry name" value="lpxC"/>
    <property type="match status" value="1"/>
</dbReference>
<dbReference type="GO" id="GO:0103117">
    <property type="term" value="F:UDP-3-O-acyl-N-acetylglucosamine deacetylase activity"/>
    <property type="evidence" value="ECO:0007669"/>
    <property type="project" value="UniProtKB-UniRule"/>
</dbReference>
<evidence type="ECO:0000256" key="16">
    <source>
        <dbReference type="HAMAP-Rule" id="MF_00406"/>
    </source>
</evidence>
<dbReference type="InterPro" id="IPR029069">
    <property type="entry name" value="HotDog_dom_sf"/>
</dbReference>
<dbReference type="SUPFAM" id="SSF54211">
    <property type="entry name" value="Ribosomal protein S5 domain 2-like"/>
    <property type="match status" value="2"/>
</dbReference>
<evidence type="ECO:0000256" key="4">
    <source>
        <dbReference type="ARBA" id="ARBA00005002"/>
    </source>
</evidence>
<dbReference type="AlphaFoldDB" id="A0A235BQJ8"/>
<comment type="pathway">
    <text evidence="4 15">Glycolipid biosynthesis; lipid IV(A) biosynthesis; lipid IV(A) from (3R)-3-hydroxytetradecanoyl-[acyl-carrier-protein] and UDP-N-acetyl-alpha-D-glucosamine: step 2/6.</text>
</comment>
<dbReference type="HAMAP" id="MF_00406">
    <property type="entry name" value="FabZ"/>
    <property type="match status" value="1"/>
</dbReference>
<dbReference type="InterPro" id="IPR020568">
    <property type="entry name" value="Ribosomal_Su5_D2-typ_SF"/>
</dbReference>
<dbReference type="InterPro" id="IPR011334">
    <property type="entry name" value="UDP-acyl_GlcNac_deAcase_C"/>
</dbReference>
<dbReference type="NCBIfam" id="TIGR01750">
    <property type="entry name" value="fabZ"/>
    <property type="match status" value="1"/>
</dbReference>
<comment type="function">
    <text evidence="2 15">Catalyzes the hydrolysis of UDP-3-O-myristoyl-N-acetylglucosamine to form UDP-3-O-myristoylglucosamine and acetate, the committed step in lipid A biosynthesis.</text>
</comment>
<comment type="subcellular location">
    <subcellularLocation>
        <location evidence="3 16">Cytoplasm</location>
    </subcellularLocation>
</comment>
<evidence type="ECO:0000256" key="2">
    <source>
        <dbReference type="ARBA" id="ARBA00002923"/>
    </source>
</evidence>
<evidence type="ECO:0000313" key="18">
    <source>
        <dbReference type="Proteomes" id="UP000215215"/>
    </source>
</evidence>
<dbReference type="Pfam" id="PF03331">
    <property type="entry name" value="LpxC"/>
    <property type="match status" value="1"/>
</dbReference>
<protein>
    <recommendedName>
        <fullName evidence="15 16">Multifunctional fusion protein</fullName>
    </recommendedName>
    <domain>
        <recommendedName>
            <fullName evidence="16">3-hydroxyacyl-[acyl-carrier-protein] dehydratase FabZ</fullName>
            <ecNumber evidence="16">4.2.1.59</ecNumber>
        </recommendedName>
        <alternativeName>
            <fullName evidence="16">(3R)-hydroxymyristoyl-[acyl-carrier-protein] dehydratase</fullName>
        </alternativeName>
        <alternativeName>
            <fullName evidence="16">Beta-hydroxyacyl-ACP dehydratase</fullName>
            <shortName evidence="16">(3R)-hydroxymyristoyl-ACP dehydrase</shortName>
        </alternativeName>
    </domain>
    <domain>
        <recommendedName>
            <fullName evidence="15">UDP-3-O-acyl-N-acetylglucosamine deacetylase</fullName>
            <shortName evidence="15">UDP-3-O-acyl-GlcNAc deacetylase</shortName>
            <ecNumber evidence="15">3.5.1.108</ecNumber>
        </recommendedName>
        <alternativeName>
            <fullName evidence="15">UDP-3-O-[R-3-hydroxymyristoyl]-N-acetylglucosamine deacetylase</fullName>
        </alternativeName>
    </domain>
</protein>
<dbReference type="GO" id="GO:0016020">
    <property type="term" value="C:membrane"/>
    <property type="evidence" value="ECO:0007669"/>
    <property type="project" value="GOC"/>
</dbReference>
<dbReference type="InterPro" id="IPR013114">
    <property type="entry name" value="FabA_FabZ"/>
</dbReference>
<comment type="catalytic activity">
    <reaction evidence="13 15">
        <text>a UDP-3-O-[(3R)-3-hydroxyacyl]-N-acetyl-alpha-D-glucosamine + H2O = a UDP-3-O-[(3R)-3-hydroxyacyl]-alpha-D-glucosamine + acetate</text>
        <dbReference type="Rhea" id="RHEA:67816"/>
        <dbReference type="ChEBI" id="CHEBI:15377"/>
        <dbReference type="ChEBI" id="CHEBI:30089"/>
        <dbReference type="ChEBI" id="CHEBI:137740"/>
        <dbReference type="ChEBI" id="CHEBI:173225"/>
        <dbReference type="EC" id="3.5.1.108"/>
    </reaction>
</comment>
<accession>A0A235BQJ8</accession>
<dbReference type="GO" id="GO:0019171">
    <property type="term" value="F:(3R)-hydroxyacyl-[acyl-carrier-protein] dehydratase activity"/>
    <property type="evidence" value="ECO:0007669"/>
    <property type="project" value="UniProtKB-EC"/>
</dbReference>
<name>A0A235BQJ8_UNCW3</name>
<feature type="active site" description="Proton donor" evidence="15">
    <location>
        <position position="257"/>
    </location>
</feature>
<dbReference type="EMBL" id="NOZQ01000160">
    <property type="protein sequence ID" value="OYD14760.1"/>
    <property type="molecule type" value="Genomic_DNA"/>
</dbReference>
<keyword evidence="5 16" id="KW-0963">Cytoplasm</keyword>
<dbReference type="PANTHER" id="PTHR33694">
    <property type="entry name" value="UDP-3-O-ACYL-N-ACETYLGLUCOSAMINE DEACETYLASE 1, MITOCHONDRIAL-RELATED"/>
    <property type="match status" value="1"/>
</dbReference>
<organism evidence="17 18">
    <name type="scientific">candidate division WOR-3 bacterium JGI_Cruoil_03_44_89</name>
    <dbReference type="NCBI Taxonomy" id="1973748"/>
    <lineage>
        <taxon>Bacteria</taxon>
        <taxon>Bacteria division WOR-3</taxon>
    </lineage>
</organism>
<dbReference type="InterPro" id="IPR010084">
    <property type="entry name" value="FabZ"/>
</dbReference>
<dbReference type="Gene3D" id="3.10.129.10">
    <property type="entry name" value="Hotdog Thioesterase"/>
    <property type="match status" value="1"/>
</dbReference>
<evidence type="ECO:0000256" key="1">
    <source>
        <dbReference type="ARBA" id="ARBA00001947"/>
    </source>
</evidence>
<comment type="similarity">
    <text evidence="16">Belongs to the thioester dehydratase family. FabZ subfamily.</text>
</comment>
<dbReference type="UniPathway" id="UPA00359">
    <property type="reaction ID" value="UER00478"/>
</dbReference>
<evidence type="ECO:0000256" key="8">
    <source>
        <dbReference type="ARBA" id="ARBA00022723"/>
    </source>
</evidence>
<comment type="catalytic activity">
    <reaction evidence="16">
        <text>a (3R)-hydroxyacyl-[ACP] = a (2E)-enoyl-[ACP] + H2O</text>
        <dbReference type="Rhea" id="RHEA:13097"/>
        <dbReference type="Rhea" id="RHEA-COMP:9925"/>
        <dbReference type="Rhea" id="RHEA-COMP:9945"/>
        <dbReference type="ChEBI" id="CHEBI:15377"/>
        <dbReference type="ChEBI" id="CHEBI:78784"/>
        <dbReference type="ChEBI" id="CHEBI:78827"/>
        <dbReference type="EC" id="4.2.1.59"/>
    </reaction>
</comment>
<evidence type="ECO:0000256" key="7">
    <source>
        <dbReference type="ARBA" id="ARBA00022556"/>
    </source>
</evidence>
<keyword evidence="10 15" id="KW-0862">Zinc</keyword>
<dbReference type="Gene3D" id="3.30.230.20">
    <property type="entry name" value="lpxc deacetylase, domain 1"/>
    <property type="match status" value="1"/>
</dbReference>
<feature type="binding site" evidence="15">
    <location>
        <position position="234"/>
    </location>
    <ligand>
        <name>Zn(2+)</name>
        <dbReference type="ChEBI" id="CHEBI:29105"/>
    </ligand>
</feature>
<dbReference type="Gene3D" id="3.30.1700.10">
    <property type="entry name" value="lpxc deacetylase, domain 2"/>
    <property type="match status" value="1"/>
</dbReference>
<gene>
    <name evidence="15" type="primary">lpxC</name>
    <name evidence="16" type="synonym">fabZ</name>
    <name evidence="17" type="ORF">CH333_07255</name>
</gene>
<dbReference type="HAMAP" id="MF_00388">
    <property type="entry name" value="LpxC"/>
    <property type="match status" value="1"/>
</dbReference>
<keyword evidence="9 15" id="KW-0378">Hydrolase</keyword>
<feature type="binding site" evidence="15">
    <location>
        <position position="73"/>
    </location>
    <ligand>
        <name>Zn(2+)</name>
        <dbReference type="ChEBI" id="CHEBI:29105"/>
    </ligand>
</feature>
<dbReference type="InterPro" id="IPR004463">
    <property type="entry name" value="UDP-acyl_GlcNac_deAcase"/>
</dbReference>
<keyword evidence="6 15" id="KW-0444">Lipid biosynthesis</keyword>
<dbReference type="InterPro" id="IPR015870">
    <property type="entry name" value="UDP-acyl_N-AcGlcN_deAcase_N"/>
</dbReference>
<evidence type="ECO:0000256" key="5">
    <source>
        <dbReference type="ARBA" id="ARBA00022490"/>
    </source>
</evidence>
<sequence length="416" mass="46943">MKQQTLKTSVSIEGTGIHLGEVSRLFLHPAPPDAGIAFLKNGVKIKANIENAESKQGYTVLKKDGEMVQTVEHLLAALYGMGVDNCVCEIEGDEVPALDGSAIEFVNLIKDGKLIQQDRERKLKSLRKSVVYRAEKREIFALPHKDFCVSFYIDYGRPYPPPQYRSFAITPEVFEREIAPARTHTFYLWVEEIWRKGLGKGGSLDNVLVIGEDGLINKTPLRFPDEFVRHKTLDLIGDLSLLGCYINANIFAFKSGHIANINFTNLLKNQLEVTVFDIKEVEKIVPHRYPFLLVDRIVELTDDRVIGIKNVTINEPFFQGHFPGHPIMPGVLIVESMAQVGGFLLLKKVGDPKDKVVYFLKIDKVKFRRPVVPGDTLRNELKLIKYRQGLCVMDGKAYVDDTLVCEGEFTAKVVKR</sequence>
<dbReference type="GO" id="GO:0005737">
    <property type="term" value="C:cytoplasm"/>
    <property type="evidence" value="ECO:0007669"/>
    <property type="project" value="UniProtKB-SubCell"/>
</dbReference>
<evidence type="ECO:0000256" key="6">
    <source>
        <dbReference type="ARBA" id="ARBA00022516"/>
    </source>
</evidence>
<feature type="active site" evidence="16">
    <location>
        <position position="321"/>
    </location>
</feature>
<comment type="function">
    <text evidence="14 16">Involved in unsaturated fatty acids biosynthesis. Catalyzes the dehydration of short chain beta-hydroxyacyl-ACPs and long chain saturated and unsaturated beta-hydroxyacyl-ACPs.</text>
</comment>
<dbReference type="GO" id="GO:0009245">
    <property type="term" value="P:lipid A biosynthetic process"/>
    <property type="evidence" value="ECO:0007669"/>
    <property type="project" value="UniProtKB-UniRule"/>
</dbReference>
<evidence type="ECO:0000313" key="17">
    <source>
        <dbReference type="EMBL" id="OYD14760.1"/>
    </source>
</evidence>
<comment type="similarity">
    <text evidence="15">Belongs to the LpxC family.</text>
</comment>
<dbReference type="PANTHER" id="PTHR33694:SF1">
    <property type="entry name" value="UDP-3-O-ACYL-N-ACETYLGLUCOSAMINE DEACETYLASE 1, MITOCHONDRIAL-RELATED"/>
    <property type="match status" value="1"/>
</dbReference>
<dbReference type="Pfam" id="PF07977">
    <property type="entry name" value="FabA"/>
    <property type="match status" value="1"/>
</dbReference>
<evidence type="ECO:0000256" key="3">
    <source>
        <dbReference type="ARBA" id="ARBA00004496"/>
    </source>
</evidence>
<comment type="caution">
    <text evidence="17">The sequence shown here is derived from an EMBL/GenBank/DDBJ whole genome shotgun (WGS) entry which is preliminary data.</text>
</comment>
<dbReference type="GO" id="GO:0046872">
    <property type="term" value="F:metal ion binding"/>
    <property type="evidence" value="ECO:0007669"/>
    <property type="project" value="UniProtKB-KW"/>
</dbReference>
<dbReference type="Proteomes" id="UP000215215">
    <property type="component" value="Unassembled WGS sequence"/>
</dbReference>
<evidence type="ECO:0000256" key="11">
    <source>
        <dbReference type="ARBA" id="ARBA00023098"/>
    </source>
</evidence>
<dbReference type="GO" id="GO:0006633">
    <property type="term" value="P:fatty acid biosynthetic process"/>
    <property type="evidence" value="ECO:0007669"/>
    <property type="project" value="UniProtKB-UniRule"/>
</dbReference>
<evidence type="ECO:0000256" key="13">
    <source>
        <dbReference type="ARBA" id="ARBA00024535"/>
    </source>
</evidence>
<dbReference type="FunFam" id="3.10.129.10:FF:000001">
    <property type="entry name" value="3-hydroxyacyl-[acyl-carrier-protein] dehydratase FabZ"/>
    <property type="match status" value="1"/>
</dbReference>
<dbReference type="EC" id="3.5.1.108" evidence="15"/>
<keyword evidence="11 15" id="KW-0443">Lipid metabolism</keyword>
<evidence type="ECO:0000256" key="14">
    <source>
        <dbReference type="ARBA" id="ARBA00025049"/>
    </source>
</evidence>